<evidence type="ECO:0000256" key="4">
    <source>
        <dbReference type="ARBA" id="ARBA00022692"/>
    </source>
</evidence>
<name>A0A516G683_9MICO</name>
<evidence type="ECO:0000313" key="13">
    <source>
        <dbReference type="Proteomes" id="UP000315395"/>
    </source>
</evidence>
<keyword evidence="12" id="KW-0808">Transferase</keyword>
<dbReference type="PANTHER" id="PTHR32309:SF13">
    <property type="entry name" value="FERRIC ENTEROBACTIN TRANSPORT PROTEIN FEPE"/>
    <property type="match status" value="1"/>
</dbReference>
<evidence type="ECO:0000256" key="2">
    <source>
        <dbReference type="ARBA" id="ARBA00006683"/>
    </source>
</evidence>
<keyword evidence="12" id="KW-0418">Kinase</keyword>
<evidence type="ECO:0000259" key="11">
    <source>
        <dbReference type="Pfam" id="PF02706"/>
    </source>
</evidence>
<dbReference type="SUPFAM" id="SSF52540">
    <property type="entry name" value="P-loop containing nucleoside triphosphate hydrolases"/>
    <property type="match status" value="1"/>
</dbReference>
<reference evidence="12 13" key="1">
    <citation type="submission" date="2019-07" db="EMBL/GenBank/DDBJ databases">
        <title>complete genome sequencing of Ornithinimicrobium sp. H23M54.</title>
        <authorList>
            <person name="Bae J.-W."/>
            <person name="Lee S.-Y."/>
        </authorList>
    </citation>
    <scope>NUCLEOTIDE SEQUENCE [LARGE SCALE GENOMIC DNA]</scope>
    <source>
        <strain evidence="12 13">H23M54</strain>
    </source>
</reference>
<dbReference type="Gene3D" id="3.40.50.300">
    <property type="entry name" value="P-loop containing nucleotide triphosphate hydrolases"/>
    <property type="match status" value="1"/>
</dbReference>
<comment type="subcellular location">
    <subcellularLocation>
        <location evidence="1">Cell membrane</location>
        <topology evidence="1">Multi-pass membrane protein</topology>
    </subcellularLocation>
</comment>
<dbReference type="PANTHER" id="PTHR32309">
    <property type="entry name" value="TYROSINE-PROTEIN KINASE"/>
    <property type="match status" value="1"/>
</dbReference>
<sequence length="550" mass="58763">MGTRSTCETSRLPTLRANPRSTCGRGTCVIMPDRPLRRLCCADHTWETGRRHVELHDYLRALRRRWRWVALLLVLCVGGSVLATSLSTPIYRATAQLFISTTVHDNVTDLAQGNSFTLRQVTTYADMVTAPVVLEPVIAELGLDESPEQLASRVSTAVPKETVLIDIHVSGEDPAESAAIANAVAEQFTVTVAELERTGESGPSPVKASVIRPAREAISPVSPNPLRNLALGLSLGLMLGVAAAVAREALDTRVTGATDVLQVTDRPVIGGIAFDRDAARVPLRVDGDNYSPRAEAFRAARTNLQFINAAERPRLLLCTSSLPEEGKSTTVANLALTLAASGATVCAVEADLRRPGLLTYLRMEGGAGLTSVLIGAATLDDMLQPYGKHLTVLGAGPIPPNPSELLGSPGMAALLDELRERFEYVLIDAPPLLPVTDAAVLSKMVDGTIVVVGAGVVRRNQLAQALATLEGVGAHVLGVLLNRLPASGLDTYSYYHQEYAHPAEKPPPPRRHAKRERPSSRRTRATRPSDDADTPTVGTEEVPSPHPGRS</sequence>
<keyword evidence="5" id="KW-0547">Nucleotide-binding</keyword>
<organism evidence="12 13">
    <name type="scientific">Ornithinimicrobium ciconiae</name>
    <dbReference type="NCBI Taxonomy" id="2594265"/>
    <lineage>
        <taxon>Bacteria</taxon>
        <taxon>Bacillati</taxon>
        <taxon>Actinomycetota</taxon>
        <taxon>Actinomycetes</taxon>
        <taxon>Micrococcales</taxon>
        <taxon>Ornithinimicrobiaceae</taxon>
        <taxon>Ornithinimicrobium</taxon>
    </lineage>
</organism>
<accession>A0A516G683</accession>
<proteinExistence type="inferred from homology"/>
<keyword evidence="3" id="KW-1003">Cell membrane</keyword>
<dbReference type="InterPro" id="IPR003856">
    <property type="entry name" value="LPS_length_determ_N"/>
</dbReference>
<comment type="similarity">
    <text evidence="2">Belongs to the CpsC/CapA family.</text>
</comment>
<evidence type="ECO:0000256" key="10">
    <source>
        <dbReference type="SAM" id="Phobius"/>
    </source>
</evidence>
<keyword evidence="4 10" id="KW-0812">Transmembrane</keyword>
<dbReference type="AlphaFoldDB" id="A0A516G683"/>
<dbReference type="EMBL" id="CP041616">
    <property type="protein sequence ID" value="QDO86982.1"/>
    <property type="molecule type" value="Genomic_DNA"/>
</dbReference>
<protein>
    <submittedName>
        <fullName evidence="12">Polysaccharide biosynthesis tyrosine autokinase</fullName>
        <ecNumber evidence="12">2.7.10.2</ecNumber>
    </submittedName>
</protein>
<evidence type="ECO:0000256" key="7">
    <source>
        <dbReference type="ARBA" id="ARBA00022989"/>
    </source>
</evidence>
<dbReference type="GO" id="GO:0005524">
    <property type="term" value="F:ATP binding"/>
    <property type="evidence" value="ECO:0007669"/>
    <property type="project" value="UniProtKB-KW"/>
</dbReference>
<dbReference type="OrthoDB" id="9812433at2"/>
<dbReference type="GO" id="GO:0004715">
    <property type="term" value="F:non-membrane spanning protein tyrosine kinase activity"/>
    <property type="evidence" value="ECO:0007669"/>
    <property type="project" value="UniProtKB-EC"/>
</dbReference>
<keyword evidence="6" id="KW-0067">ATP-binding</keyword>
<feature type="transmembrane region" description="Helical" evidence="10">
    <location>
        <begin position="68"/>
        <end position="91"/>
    </location>
</feature>
<dbReference type="CDD" id="cd05387">
    <property type="entry name" value="BY-kinase"/>
    <property type="match status" value="1"/>
</dbReference>
<dbReference type="InterPro" id="IPR005702">
    <property type="entry name" value="Wzc-like_C"/>
</dbReference>
<keyword evidence="8 10" id="KW-0472">Membrane</keyword>
<evidence type="ECO:0000256" key="8">
    <source>
        <dbReference type="ARBA" id="ARBA00023136"/>
    </source>
</evidence>
<dbReference type="Proteomes" id="UP000315395">
    <property type="component" value="Chromosome"/>
</dbReference>
<keyword evidence="7 10" id="KW-1133">Transmembrane helix</keyword>
<evidence type="ECO:0000256" key="5">
    <source>
        <dbReference type="ARBA" id="ARBA00022741"/>
    </source>
</evidence>
<evidence type="ECO:0000256" key="3">
    <source>
        <dbReference type="ARBA" id="ARBA00022475"/>
    </source>
</evidence>
<feature type="compositionally biased region" description="Basic residues" evidence="9">
    <location>
        <begin position="508"/>
        <end position="525"/>
    </location>
</feature>
<dbReference type="InterPro" id="IPR027417">
    <property type="entry name" value="P-loop_NTPase"/>
</dbReference>
<feature type="region of interest" description="Disordered" evidence="9">
    <location>
        <begin position="500"/>
        <end position="550"/>
    </location>
</feature>
<dbReference type="GO" id="GO:0005886">
    <property type="term" value="C:plasma membrane"/>
    <property type="evidence" value="ECO:0007669"/>
    <property type="project" value="UniProtKB-SubCell"/>
</dbReference>
<feature type="domain" description="Polysaccharide chain length determinant N-terminal" evidence="11">
    <location>
        <begin position="53"/>
        <end position="141"/>
    </location>
</feature>
<evidence type="ECO:0000256" key="1">
    <source>
        <dbReference type="ARBA" id="ARBA00004651"/>
    </source>
</evidence>
<keyword evidence="13" id="KW-1185">Reference proteome</keyword>
<dbReference type="EC" id="2.7.10.2" evidence="12"/>
<evidence type="ECO:0000256" key="6">
    <source>
        <dbReference type="ARBA" id="ARBA00022840"/>
    </source>
</evidence>
<dbReference type="NCBIfam" id="TIGR01007">
    <property type="entry name" value="eps_fam"/>
    <property type="match status" value="1"/>
</dbReference>
<evidence type="ECO:0000256" key="9">
    <source>
        <dbReference type="SAM" id="MobiDB-lite"/>
    </source>
</evidence>
<dbReference type="InterPro" id="IPR050445">
    <property type="entry name" value="Bact_polysacc_biosynth/exp"/>
</dbReference>
<evidence type="ECO:0000313" key="12">
    <source>
        <dbReference type="EMBL" id="QDO86982.1"/>
    </source>
</evidence>
<gene>
    <name evidence="12" type="ORF">FNH13_00500</name>
</gene>
<dbReference type="Pfam" id="PF02706">
    <property type="entry name" value="Wzz"/>
    <property type="match status" value="1"/>
</dbReference>
<dbReference type="KEGG" id="orz:FNH13_00500"/>